<feature type="signal peptide" evidence="1">
    <location>
        <begin position="1"/>
        <end position="19"/>
    </location>
</feature>
<feature type="chain" id="PRO_5047021522" description="Bacterial Ig-like domain-containing protein" evidence="1">
    <location>
        <begin position="20"/>
        <end position="142"/>
    </location>
</feature>
<dbReference type="InterPro" id="IPR046878">
    <property type="entry name" value="Big_14"/>
</dbReference>
<evidence type="ECO:0000259" key="2">
    <source>
        <dbReference type="Pfam" id="PF20251"/>
    </source>
</evidence>
<dbReference type="EMBL" id="JAUSUP010000001">
    <property type="protein sequence ID" value="MDQ0350940.1"/>
    <property type="molecule type" value="Genomic_DNA"/>
</dbReference>
<keyword evidence="1" id="KW-0732">Signal</keyword>
<name>A0ABU0DR72_9BACI</name>
<dbReference type="Proteomes" id="UP001236723">
    <property type="component" value="Unassembled WGS sequence"/>
</dbReference>
<feature type="domain" description="Bacterial Ig-like" evidence="2">
    <location>
        <begin position="44"/>
        <end position="133"/>
    </location>
</feature>
<dbReference type="RefSeq" id="WP_307066225.1">
    <property type="nucleotide sequence ID" value="NZ_JAUSUP010000001.1"/>
</dbReference>
<evidence type="ECO:0000313" key="4">
    <source>
        <dbReference type="Proteomes" id="UP001236723"/>
    </source>
</evidence>
<organism evidence="3 4">
    <name type="scientific">Alkalibacillus filiformis</name>
    <dbReference type="NCBI Taxonomy" id="200990"/>
    <lineage>
        <taxon>Bacteria</taxon>
        <taxon>Bacillati</taxon>
        <taxon>Bacillota</taxon>
        <taxon>Bacilli</taxon>
        <taxon>Bacillales</taxon>
        <taxon>Bacillaceae</taxon>
        <taxon>Alkalibacillus</taxon>
    </lineage>
</organism>
<accession>A0ABU0DR72</accession>
<proteinExistence type="predicted"/>
<sequence>MKKILCSLFFIAISLTLLSACNSEQTPEKEDWELTKYETVNTLDGVTMDVKEETVFSTGLTVKFENNSDKQCIYSEDFLLEMKMDGKWYQAPFIPGASYGFGEPAYELDPSSVSDWAVDWEWLYGWKSGSWRIPYSEGYSGF</sequence>
<dbReference type="Pfam" id="PF20251">
    <property type="entry name" value="Big_14"/>
    <property type="match status" value="1"/>
</dbReference>
<comment type="caution">
    <text evidence="3">The sequence shown here is derived from an EMBL/GenBank/DDBJ whole genome shotgun (WGS) entry which is preliminary data.</text>
</comment>
<gene>
    <name evidence="3" type="ORF">J2R98_000743</name>
</gene>
<reference evidence="3 4" key="1">
    <citation type="submission" date="2023-07" db="EMBL/GenBank/DDBJ databases">
        <title>Genomic Encyclopedia of Type Strains, Phase IV (KMG-IV): sequencing the most valuable type-strain genomes for metagenomic binning, comparative biology and taxonomic classification.</title>
        <authorList>
            <person name="Goeker M."/>
        </authorList>
    </citation>
    <scope>NUCLEOTIDE SEQUENCE [LARGE SCALE GENOMIC DNA]</scope>
    <source>
        <strain evidence="3 4">DSM 15448</strain>
    </source>
</reference>
<keyword evidence="4" id="KW-1185">Reference proteome</keyword>
<protein>
    <recommendedName>
        <fullName evidence="2">Bacterial Ig-like domain-containing protein</fullName>
    </recommendedName>
</protein>
<evidence type="ECO:0000256" key="1">
    <source>
        <dbReference type="SAM" id="SignalP"/>
    </source>
</evidence>
<dbReference type="PROSITE" id="PS51257">
    <property type="entry name" value="PROKAR_LIPOPROTEIN"/>
    <property type="match status" value="1"/>
</dbReference>
<evidence type="ECO:0000313" key="3">
    <source>
        <dbReference type="EMBL" id="MDQ0350940.1"/>
    </source>
</evidence>